<dbReference type="EMBL" id="NOIG01000012">
    <property type="protein sequence ID" value="OYD48395.1"/>
    <property type="molecule type" value="Genomic_DNA"/>
</dbReference>
<evidence type="ECO:0000313" key="3">
    <source>
        <dbReference type="EMBL" id="OYD48395.1"/>
    </source>
</evidence>
<feature type="transmembrane region" description="Helical" evidence="1">
    <location>
        <begin position="182"/>
        <end position="204"/>
    </location>
</feature>
<keyword evidence="4" id="KW-1185">Reference proteome</keyword>
<reference evidence="3 4" key="1">
    <citation type="submission" date="2017-07" db="EMBL/GenBank/DDBJ databases">
        <title>Acidovorax KNDSW TSA 6 genome sequence and assembly.</title>
        <authorList>
            <person name="Mayilraj S."/>
        </authorList>
    </citation>
    <scope>NUCLEOTIDE SEQUENCE [LARGE SCALE GENOMIC DNA]</scope>
    <source>
        <strain evidence="3 4">KNDSW-TSA6</strain>
    </source>
</reference>
<keyword evidence="1" id="KW-0472">Membrane</keyword>
<protein>
    <submittedName>
        <fullName evidence="3">EamA family transporter</fullName>
    </submittedName>
</protein>
<dbReference type="RefSeq" id="WP_094291398.1">
    <property type="nucleotide sequence ID" value="NZ_JAMXHW010000008.1"/>
</dbReference>
<dbReference type="Pfam" id="PF00892">
    <property type="entry name" value="EamA"/>
    <property type="match status" value="1"/>
</dbReference>
<evidence type="ECO:0000259" key="2">
    <source>
        <dbReference type="Pfam" id="PF00892"/>
    </source>
</evidence>
<feature type="transmembrane region" description="Helical" evidence="1">
    <location>
        <begin position="42"/>
        <end position="63"/>
    </location>
</feature>
<feature type="transmembrane region" description="Helical" evidence="1">
    <location>
        <begin position="99"/>
        <end position="119"/>
    </location>
</feature>
<feature type="transmembrane region" description="Helical" evidence="1">
    <location>
        <begin position="210"/>
        <end position="229"/>
    </location>
</feature>
<dbReference type="SUPFAM" id="SSF103481">
    <property type="entry name" value="Multidrug resistance efflux transporter EmrE"/>
    <property type="match status" value="1"/>
</dbReference>
<feature type="domain" description="EamA" evidence="2">
    <location>
        <begin position="153"/>
        <end position="281"/>
    </location>
</feature>
<organism evidence="3 4">
    <name type="scientific">Acidovorax kalamii</name>
    <dbReference type="NCBI Taxonomy" id="2004485"/>
    <lineage>
        <taxon>Bacteria</taxon>
        <taxon>Pseudomonadati</taxon>
        <taxon>Pseudomonadota</taxon>
        <taxon>Betaproteobacteria</taxon>
        <taxon>Burkholderiales</taxon>
        <taxon>Comamonadaceae</taxon>
        <taxon>Acidovorax</taxon>
    </lineage>
</organism>
<feature type="transmembrane region" description="Helical" evidence="1">
    <location>
        <begin position="267"/>
        <end position="287"/>
    </location>
</feature>
<keyword evidence="1" id="KW-0812">Transmembrane</keyword>
<accession>A0A235EIW8</accession>
<dbReference type="InterPro" id="IPR000620">
    <property type="entry name" value="EamA_dom"/>
</dbReference>
<dbReference type="Proteomes" id="UP000215441">
    <property type="component" value="Unassembled WGS sequence"/>
</dbReference>
<evidence type="ECO:0000256" key="1">
    <source>
        <dbReference type="SAM" id="Phobius"/>
    </source>
</evidence>
<comment type="caution">
    <text evidence="3">The sequence shown here is derived from an EMBL/GenBank/DDBJ whole genome shotgun (WGS) entry which is preliminary data.</text>
</comment>
<proteinExistence type="predicted"/>
<dbReference type="GO" id="GO:0016020">
    <property type="term" value="C:membrane"/>
    <property type="evidence" value="ECO:0007669"/>
    <property type="project" value="InterPro"/>
</dbReference>
<feature type="transmembrane region" description="Helical" evidence="1">
    <location>
        <begin position="152"/>
        <end position="170"/>
    </location>
</feature>
<feature type="transmembrane region" description="Helical" evidence="1">
    <location>
        <begin position="126"/>
        <end position="146"/>
    </location>
</feature>
<feature type="transmembrane region" description="Helical" evidence="1">
    <location>
        <begin position="241"/>
        <end position="261"/>
    </location>
</feature>
<name>A0A235EIW8_9BURK</name>
<gene>
    <name evidence="3" type="ORF">CBY09_20425</name>
</gene>
<evidence type="ECO:0000313" key="4">
    <source>
        <dbReference type="Proteomes" id="UP000215441"/>
    </source>
</evidence>
<keyword evidence="1" id="KW-1133">Transmembrane helix</keyword>
<dbReference type="OrthoDB" id="9815120at2"/>
<sequence>MPVSFSTSAVFHRFLPFLAVLGSVTALGIGTSWAKHWLFPAVGAQGTTALRVGFSALLVLLLWRPWRWHLSRADAKSVVLYGAALGGMNLMFYMSLRTLPFGLAVAIEFAGPLAVAIWSSRRAVDFVWVLLAIAGLGLLLPLGLNGSMLDPVGVAYALGAAVFWALYIVFGKRAGHLHAGHSVSLGLLVAALVVVPVGVAHAGAALLSPSLLLIGVAVAAVSSAVPISLEMMALKRLPKEAFGIMISMEPAVAALVAMVLLGEHLSAVQWLAIGCIMAASMGSALTARAPAAPGAAPQPA</sequence>
<dbReference type="InterPro" id="IPR037185">
    <property type="entry name" value="EmrE-like"/>
</dbReference>
<dbReference type="AlphaFoldDB" id="A0A235EIW8"/>
<feature type="transmembrane region" description="Helical" evidence="1">
    <location>
        <begin position="75"/>
        <end position="93"/>
    </location>
</feature>